<feature type="transmembrane region" description="Helical" evidence="1">
    <location>
        <begin position="21"/>
        <end position="36"/>
    </location>
</feature>
<organism evidence="3">
    <name type="scientific">marine sediment metagenome</name>
    <dbReference type="NCBI Taxonomy" id="412755"/>
    <lineage>
        <taxon>unclassified sequences</taxon>
        <taxon>metagenomes</taxon>
        <taxon>ecological metagenomes</taxon>
    </lineage>
</organism>
<sequence length="721" mass="81085">MIKIKKNIVSIKIRNKNNIKFYFILCVLILLLYQVSNGNKRTEKIDETSSVFVDEKESFKLFSSETQSSLNTSISLNQTGYLPGSVVNITLTLKNNFSQSLTNIQFDSAFNSDIELLSGNLQSNFTSLSVGETVSSSILFQIPDNETENIAPSLDVVFLIDGSGSMGQEIDEVKAKVLDLVDELKTLVDDLRVGFIFFGSTIYSENPYDDQRNILDFTNSQATIQEFVNLFSAGGVEEPWGDALNYMKGMSWQENSIRVAILITDEMDNNGRFIRYDSHRSTLATELAELEIIVSTMECYGSDDGLTEQLTSFSEVTGGIYTQLSSDASTLIDEAIIICEEAIGEYGLKIETNFTADLGGSALTKLEYKWILIDNNPPSLSISYMPVFQPNEDIFLYRMICRAYDSSPVENVTLYYQINVGIFLKQIMETSTSGIFTFLFPYLNEGDRITYYLEAWDILNNTITTEQENFTVNFDITELFVDSFLDLALDAGESVLLKINLTTIDDYAFLTYSEGKSSIDFVCQENTSLSEQLTFTDQYQFNMKRLSNFSGSAILSLISDEISGLISIQLVLTKISQSTIDSETNVIISSQNPVYLYELDINSDDNTFHCIVDIEDEFQFFKLSVFNVTTLLKTHYFHTISVDAESPGRYYILILLTDTRPDPITATVKINSGEINDDPYWQTYGASSPSINGFPIFSILLLIFGPCIAICVIKKRKIKIR</sequence>
<dbReference type="Pfam" id="PF00092">
    <property type="entry name" value="VWA"/>
    <property type="match status" value="1"/>
</dbReference>
<dbReference type="InterPro" id="IPR052969">
    <property type="entry name" value="Thr-specific_kinase-like"/>
</dbReference>
<reference evidence="3" key="1">
    <citation type="journal article" date="2015" name="Nature">
        <title>Complex archaea that bridge the gap between prokaryotes and eukaryotes.</title>
        <authorList>
            <person name="Spang A."/>
            <person name="Saw J.H."/>
            <person name="Jorgensen S.L."/>
            <person name="Zaremba-Niedzwiedzka K."/>
            <person name="Martijn J."/>
            <person name="Lind A.E."/>
            <person name="van Eijk R."/>
            <person name="Schleper C."/>
            <person name="Guy L."/>
            <person name="Ettema T.J."/>
        </authorList>
    </citation>
    <scope>NUCLEOTIDE SEQUENCE</scope>
</reference>
<protein>
    <recommendedName>
        <fullName evidence="2">VWFA domain-containing protein</fullName>
    </recommendedName>
</protein>
<dbReference type="InterPro" id="IPR002035">
    <property type="entry name" value="VWF_A"/>
</dbReference>
<dbReference type="SMART" id="SM00327">
    <property type="entry name" value="VWA"/>
    <property type="match status" value="1"/>
</dbReference>
<evidence type="ECO:0000256" key="1">
    <source>
        <dbReference type="SAM" id="Phobius"/>
    </source>
</evidence>
<gene>
    <name evidence="3" type="ORF">LCGC14_0766620</name>
</gene>
<feature type="domain" description="VWFA" evidence="2">
    <location>
        <begin position="155"/>
        <end position="342"/>
    </location>
</feature>
<keyword evidence="1" id="KW-0812">Transmembrane</keyword>
<comment type="caution">
    <text evidence="3">The sequence shown here is derived from an EMBL/GenBank/DDBJ whole genome shotgun (WGS) entry which is preliminary data.</text>
</comment>
<dbReference type="CDD" id="cd00198">
    <property type="entry name" value="vWFA"/>
    <property type="match status" value="1"/>
</dbReference>
<name>A0A0F9Q3T1_9ZZZZ</name>
<feature type="transmembrane region" description="Helical" evidence="1">
    <location>
        <begin position="694"/>
        <end position="713"/>
    </location>
</feature>
<proteinExistence type="predicted"/>
<dbReference type="PANTHER" id="PTHR47763">
    <property type="entry name" value="ALPHA-PROTEIN KINASE VWKA"/>
    <property type="match status" value="1"/>
</dbReference>
<dbReference type="InterPro" id="IPR036465">
    <property type="entry name" value="vWFA_dom_sf"/>
</dbReference>
<accession>A0A0F9Q3T1</accession>
<keyword evidence="1" id="KW-1133">Transmembrane helix</keyword>
<dbReference type="PROSITE" id="PS50234">
    <property type="entry name" value="VWFA"/>
    <property type="match status" value="1"/>
</dbReference>
<dbReference type="Gene3D" id="3.40.50.410">
    <property type="entry name" value="von Willebrand factor, type A domain"/>
    <property type="match status" value="1"/>
</dbReference>
<evidence type="ECO:0000313" key="3">
    <source>
        <dbReference type="EMBL" id="KKN37134.1"/>
    </source>
</evidence>
<evidence type="ECO:0000259" key="2">
    <source>
        <dbReference type="PROSITE" id="PS50234"/>
    </source>
</evidence>
<keyword evidence="1" id="KW-0472">Membrane</keyword>
<dbReference type="AlphaFoldDB" id="A0A0F9Q3T1"/>
<dbReference type="SUPFAM" id="SSF53300">
    <property type="entry name" value="vWA-like"/>
    <property type="match status" value="1"/>
</dbReference>
<dbReference type="EMBL" id="LAZR01001917">
    <property type="protein sequence ID" value="KKN37134.1"/>
    <property type="molecule type" value="Genomic_DNA"/>
</dbReference>